<dbReference type="SUPFAM" id="SSF101473">
    <property type="entry name" value="DhaL-like"/>
    <property type="match status" value="2"/>
</dbReference>
<organism evidence="14 15">
    <name type="scientific">Ceriporiopsis subvermispora (strain B)</name>
    <name type="common">White-rot fungus</name>
    <name type="synonym">Gelatoporia subvermispora</name>
    <dbReference type="NCBI Taxonomy" id="914234"/>
    <lineage>
        <taxon>Eukaryota</taxon>
        <taxon>Fungi</taxon>
        <taxon>Dikarya</taxon>
        <taxon>Basidiomycota</taxon>
        <taxon>Agaricomycotina</taxon>
        <taxon>Agaricomycetes</taxon>
        <taxon>Polyporales</taxon>
        <taxon>Gelatoporiaceae</taxon>
        <taxon>Gelatoporia</taxon>
    </lineage>
</organism>
<keyword evidence="7" id="KW-0319">Glycerol metabolism</keyword>
<dbReference type="GO" id="GO:0019588">
    <property type="term" value="P:anaerobic glycerol catabolic process"/>
    <property type="evidence" value="ECO:0007669"/>
    <property type="project" value="UniProtKB-UniPathway"/>
</dbReference>
<evidence type="ECO:0000259" key="12">
    <source>
        <dbReference type="PROSITE" id="PS51480"/>
    </source>
</evidence>
<evidence type="ECO:0000256" key="4">
    <source>
        <dbReference type="ARBA" id="ARBA00022679"/>
    </source>
</evidence>
<dbReference type="SUPFAM" id="SSF82549">
    <property type="entry name" value="DAK1/DegV-like"/>
    <property type="match status" value="1"/>
</dbReference>
<dbReference type="InterPro" id="IPR004007">
    <property type="entry name" value="DhaL_dom"/>
</dbReference>
<comment type="pathway">
    <text evidence="2">Polyol metabolism; glycerol fermentation; glycerone phosphate from glycerol (oxidative route): step 2/2.</text>
</comment>
<dbReference type="Gene3D" id="3.30.1180.20">
    <property type="entry name" value="Dihydroxyacetone kinase, domain 2"/>
    <property type="match status" value="1"/>
</dbReference>
<dbReference type="PROSITE" id="PS51481">
    <property type="entry name" value="DHAK"/>
    <property type="match status" value="1"/>
</dbReference>
<dbReference type="STRING" id="914234.M2QPF1"/>
<feature type="domain" description="DhaL" evidence="12">
    <location>
        <begin position="396"/>
        <end position="619"/>
    </location>
</feature>
<dbReference type="AlphaFoldDB" id="M2QPF1"/>
<keyword evidence="4" id="KW-0808">Transferase</keyword>
<dbReference type="HOGENOM" id="CLU_017054_6_0_1"/>
<evidence type="ECO:0000256" key="3">
    <source>
        <dbReference type="ARBA" id="ARBA00008757"/>
    </source>
</evidence>
<accession>M2QPF1</accession>
<dbReference type="PANTHER" id="PTHR28629">
    <property type="entry name" value="TRIOKINASE/FMN CYCLASE"/>
    <property type="match status" value="1"/>
</dbReference>
<keyword evidence="15" id="KW-1185">Reference proteome</keyword>
<comment type="similarity">
    <text evidence="3">Belongs to the dihydroxyacetone kinase (DAK) family.</text>
</comment>
<evidence type="ECO:0000259" key="13">
    <source>
        <dbReference type="PROSITE" id="PS51481"/>
    </source>
</evidence>
<dbReference type="PROSITE" id="PS51480">
    <property type="entry name" value="DHAL"/>
    <property type="match status" value="1"/>
</dbReference>
<comment type="catalytic activity">
    <reaction evidence="10">
        <text>dihydroxyacetone + ATP = dihydroxyacetone phosphate + ADP + H(+)</text>
        <dbReference type="Rhea" id="RHEA:15773"/>
        <dbReference type="ChEBI" id="CHEBI:15378"/>
        <dbReference type="ChEBI" id="CHEBI:16016"/>
        <dbReference type="ChEBI" id="CHEBI:30616"/>
        <dbReference type="ChEBI" id="CHEBI:57642"/>
        <dbReference type="ChEBI" id="CHEBI:456216"/>
        <dbReference type="EC" id="2.7.1.29"/>
    </reaction>
</comment>
<dbReference type="GO" id="GO:0004371">
    <property type="term" value="F:glycerone kinase activity"/>
    <property type="evidence" value="ECO:0007669"/>
    <property type="project" value="UniProtKB-EC"/>
</dbReference>
<dbReference type="Gene3D" id="3.40.50.10440">
    <property type="entry name" value="Dihydroxyacetone kinase, domain 1"/>
    <property type="match status" value="1"/>
</dbReference>
<keyword evidence="6" id="KW-0418">Kinase</keyword>
<dbReference type="GO" id="GO:0005829">
    <property type="term" value="C:cytosol"/>
    <property type="evidence" value="ECO:0007669"/>
    <property type="project" value="TreeGrafter"/>
</dbReference>
<proteinExistence type="inferred from homology"/>
<dbReference type="UniPathway" id="UPA00617">
    <property type="reaction ID" value="UER00669"/>
</dbReference>
<feature type="region of interest" description="Disordered" evidence="11">
    <location>
        <begin position="358"/>
        <end position="384"/>
    </location>
</feature>
<evidence type="ECO:0000313" key="14">
    <source>
        <dbReference type="EMBL" id="EMD38913.1"/>
    </source>
</evidence>
<dbReference type="PANTHER" id="PTHR28629:SF14">
    <property type="entry name" value="DIHYDROXYACETONE KINASE 1"/>
    <property type="match status" value="1"/>
</dbReference>
<dbReference type="FunFam" id="3.40.50.10440:FF:000001">
    <property type="entry name" value="Dihydroxyacetone kinase, DhaK subunit"/>
    <property type="match status" value="1"/>
</dbReference>
<evidence type="ECO:0000256" key="9">
    <source>
        <dbReference type="ARBA" id="ARBA00047974"/>
    </source>
</evidence>
<name>M2QPF1_CERS8</name>
<evidence type="ECO:0000256" key="11">
    <source>
        <dbReference type="SAM" id="MobiDB-lite"/>
    </source>
</evidence>
<evidence type="ECO:0000256" key="2">
    <source>
        <dbReference type="ARBA" id="ARBA00004778"/>
    </source>
</evidence>
<sequence length="619" mass="64697">MSIQSKHFTNSPEALVVDSLQGLCAVNPQVALDVTDKVVYVASPDRSKVALICGGGSGHEPAHPGFVGREYESSLAAAVCGNVFASPNASQVRRGIDLCENEQGTVIIVKNYTGDILNFGLAREQYSAQHPDKADKVKFVIVADDVAVGKTQGKIVGRRGLAGTVLVYKIAGALAKRGGSLNEVYSVAEYVASRIGTIGVGLEHCHVPGTAAGETHLKANEIEIGMGIHNEPGNRRLSPVPPLHELVPQLVDALTSTTDPERSFLPFKGNDRIVLLVNNLGGTSELELGGIVGEARKVFEARGVVIERVLAGTFMTSLNMPGFSITALLLPSAEDENAPPASLILELLDEKPNVPGWKWSAPSPPQSLSSQVKQGAGTGAGATAGGAKKLAAENAQMFNEAVRRACTALVEAEPEITNMDNIAGDGDCGLTLKSGATAVLKQLESGSVDGRDVVGSVIAVAQIAEEQMGGDERRALLVRPPARLAISAGRTLTRRARRIFFSALAQGVQAHHTGADTLSPAHWAAALGAARDKLFTYTRARPPSRTLVDPLDAFAAALAADSGDFRGAVGAAGGAALRTRDLEAKAGRSAYVEGDRLKQERVPDPGAWGVKVILEGLLG</sequence>
<dbReference type="GO" id="GO:0005524">
    <property type="term" value="F:ATP binding"/>
    <property type="evidence" value="ECO:0007669"/>
    <property type="project" value="UniProtKB-KW"/>
</dbReference>
<feature type="domain" description="DhaK" evidence="13">
    <location>
        <begin position="11"/>
        <end position="357"/>
    </location>
</feature>
<dbReference type="InterPro" id="IPR004006">
    <property type="entry name" value="DhaK_dom"/>
</dbReference>
<dbReference type="Pfam" id="PF02733">
    <property type="entry name" value="Dak1"/>
    <property type="match status" value="1"/>
</dbReference>
<evidence type="ECO:0000256" key="7">
    <source>
        <dbReference type="ARBA" id="ARBA00022798"/>
    </source>
</evidence>
<dbReference type="InterPro" id="IPR036117">
    <property type="entry name" value="DhaL_dom_sf"/>
</dbReference>
<dbReference type="InterPro" id="IPR050861">
    <property type="entry name" value="Dihydroxyacetone_Kinase"/>
</dbReference>
<protein>
    <recommendedName>
        <fullName evidence="16">Dihydroxyacetone kinase</fullName>
    </recommendedName>
</protein>
<evidence type="ECO:0008006" key="16">
    <source>
        <dbReference type="Google" id="ProtNLM"/>
    </source>
</evidence>
<dbReference type="Gene3D" id="1.25.40.340">
    <property type="match status" value="2"/>
</dbReference>
<gene>
    <name evidence="14" type="ORF">CERSUDRAFT_81702</name>
</gene>
<comment type="catalytic activity">
    <reaction evidence="9">
        <text>D-glyceraldehyde + ATP = D-glyceraldehyde 3-phosphate + ADP + H(+)</text>
        <dbReference type="Rhea" id="RHEA:13941"/>
        <dbReference type="ChEBI" id="CHEBI:15378"/>
        <dbReference type="ChEBI" id="CHEBI:17378"/>
        <dbReference type="ChEBI" id="CHEBI:30616"/>
        <dbReference type="ChEBI" id="CHEBI:59776"/>
        <dbReference type="ChEBI" id="CHEBI:456216"/>
        <dbReference type="EC" id="2.7.1.28"/>
    </reaction>
</comment>
<keyword evidence="8" id="KW-0067">ATP-binding</keyword>
<reference evidence="14 15" key="1">
    <citation type="journal article" date="2012" name="Proc. Natl. Acad. Sci. U.S.A.">
        <title>Comparative genomics of Ceriporiopsis subvermispora and Phanerochaete chrysosporium provide insight into selective ligninolysis.</title>
        <authorList>
            <person name="Fernandez-Fueyo E."/>
            <person name="Ruiz-Duenas F.J."/>
            <person name="Ferreira P."/>
            <person name="Floudas D."/>
            <person name="Hibbett D.S."/>
            <person name="Canessa P."/>
            <person name="Larrondo L.F."/>
            <person name="James T.Y."/>
            <person name="Seelenfreund D."/>
            <person name="Lobos S."/>
            <person name="Polanco R."/>
            <person name="Tello M."/>
            <person name="Honda Y."/>
            <person name="Watanabe T."/>
            <person name="Watanabe T."/>
            <person name="Ryu J.S."/>
            <person name="Kubicek C.P."/>
            <person name="Schmoll M."/>
            <person name="Gaskell J."/>
            <person name="Hammel K.E."/>
            <person name="St John F.J."/>
            <person name="Vanden Wymelenberg A."/>
            <person name="Sabat G."/>
            <person name="Splinter BonDurant S."/>
            <person name="Syed K."/>
            <person name="Yadav J.S."/>
            <person name="Doddapaneni H."/>
            <person name="Subramanian V."/>
            <person name="Lavin J.L."/>
            <person name="Oguiza J.A."/>
            <person name="Perez G."/>
            <person name="Pisabarro A.G."/>
            <person name="Ramirez L."/>
            <person name="Santoyo F."/>
            <person name="Master E."/>
            <person name="Coutinho P.M."/>
            <person name="Henrissat B."/>
            <person name="Lombard V."/>
            <person name="Magnuson J.K."/>
            <person name="Kuees U."/>
            <person name="Hori C."/>
            <person name="Igarashi K."/>
            <person name="Samejima M."/>
            <person name="Held B.W."/>
            <person name="Barry K.W."/>
            <person name="LaButti K.M."/>
            <person name="Lapidus A."/>
            <person name="Lindquist E.A."/>
            <person name="Lucas S.M."/>
            <person name="Riley R."/>
            <person name="Salamov A.A."/>
            <person name="Hoffmeister D."/>
            <person name="Schwenk D."/>
            <person name="Hadar Y."/>
            <person name="Yarden O."/>
            <person name="de Vries R.P."/>
            <person name="Wiebenga A."/>
            <person name="Stenlid J."/>
            <person name="Eastwood D."/>
            <person name="Grigoriev I.V."/>
            <person name="Berka R.M."/>
            <person name="Blanchette R.A."/>
            <person name="Kersten P."/>
            <person name="Martinez A.T."/>
            <person name="Vicuna R."/>
            <person name="Cullen D."/>
        </authorList>
    </citation>
    <scope>NUCLEOTIDE SEQUENCE [LARGE SCALE GENOMIC DNA]</scope>
    <source>
        <strain evidence="14 15">B</strain>
    </source>
</reference>
<dbReference type="Proteomes" id="UP000016930">
    <property type="component" value="Unassembled WGS sequence"/>
</dbReference>
<evidence type="ECO:0000313" key="15">
    <source>
        <dbReference type="Proteomes" id="UP000016930"/>
    </source>
</evidence>
<evidence type="ECO:0000256" key="5">
    <source>
        <dbReference type="ARBA" id="ARBA00022741"/>
    </source>
</evidence>
<dbReference type="EMBL" id="KB445794">
    <property type="protein sequence ID" value="EMD38913.1"/>
    <property type="molecule type" value="Genomic_DNA"/>
</dbReference>
<dbReference type="FunFam" id="3.30.1180.20:FF:000001">
    <property type="entry name" value="Dihydroxyacetone kinase 1"/>
    <property type="match status" value="1"/>
</dbReference>
<feature type="compositionally biased region" description="Low complexity" evidence="11">
    <location>
        <begin position="366"/>
        <end position="375"/>
    </location>
</feature>
<dbReference type="GO" id="GO:0050354">
    <property type="term" value="F:triokinase activity"/>
    <property type="evidence" value="ECO:0007669"/>
    <property type="project" value="UniProtKB-EC"/>
</dbReference>
<evidence type="ECO:0000256" key="8">
    <source>
        <dbReference type="ARBA" id="ARBA00022840"/>
    </source>
</evidence>
<dbReference type="Pfam" id="PF02734">
    <property type="entry name" value="Dak2"/>
    <property type="match status" value="1"/>
</dbReference>
<comment type="function">
    <text evidence="1">Catalyzes both the phosphorylation of dihydroxyacetone and of glyceraldehyde.</text>
</comment>
<dbReference type="OrthoDB" id="1724672at2759"/>
<evidence type="ECO:0000256" key="6">
    <source>
        <dbReference type="ARBA" id="ARBA00022777"/>
    </source>
</evidence>
<evidence type="ECO:0000256" key="10">
    <source>
        <dbReference type="ARBA" id="ARBA00048898"/>
    </source>
</evidence>
<evidence type="ECO:0000256" key="1">
    <source>
        <dbReference type="ARBA" id="ARBA00003264"/>
    </source>
</evidence>
<dbReference type="SMART" id="SM01120">
    <property type="entry name" value="Dak2"/>
    <property type="match status" value="1"/>
</dbReference>
<keyword evidence="5" id="KW-0547">Nucleotide-binding</keyword>